<keyword evidence="8" id="KW-1185">Reference proteome</keyword>
<dbReference type="Pfam" id="PF01593">
    <property type="entry name" value="Amino_oxidase"/>
    <property type="match status" value="1"/>
</dbReference>
<dbReference type="NCBIfam" id="TIGR02734">
    <property type="entry name" value="crtI_fam"/>
    <property type="match status" value="1"/>
</dbReference>
<evidence type="ECO:0000256" key="5">
    <source>
        <dbReference type="SAM" id="MobiDB-lite"/>
    </source>
</evidence>
<dbReference type="PANTHER" id="PTHR43734">
    <property type="entry name" value="PHYTOENE DESATURASE"/>
    <property type="match status" value="1"/>
</dbReference>
<feature type="region of interest" description="Disordered" evidence="5">
    <location>
        <begin position="539"/>
        <end position="567"/>
    </location>
</feature>
<keyword evidence="3 4" id="KW-0560">Oxidoreductase</keyword>
<dbReference type="Gene3D" id="3.50.50.60">
    <property type="entry name" value="FAD/NAD(P)-binding domain"/>
    <property type="match status" value="2"/>
</dbReference>
<reference evidence="7 8" key="1">
    <citation type="submission" date="2020-07" db="EMBL/GenBank/DDBJ databases">
        <title>Sequencing the genomes of 1000 actinobacteria strains.</title>
        <authorList>
            <person name="Klenk H.-P."/>
        </authorList>
    </citation>
    <scope>NUCLEOTIDE SEQUENCE [LARGE SCALE GENOMIC DNA]</scope>
    <source>
        <strain evidence="7 8">DSM 19970</strain>
    </source>
</reference>
<dbReference type="EMBL" id="JACBZO010000001">
    <property type="protein sequence ID" value="NYI39984.1"/>
    <property type="molecule type" value="Genomic_DNA"/>
</dbReference>
<comment type="caution">
    <text evidence="7">The sequence shown here is derived from an EMBL/GenBank/DDBJ whole genome shotgun (WGS) entry which is preliminary data.</text>
</comment>
<feature type="compositionally biased region" description="Basic and acidic residues" evidence="5">
    <location>
        <begin position="554"/>
        <end position="567"/>
    </location>
</feature>
<dbReference type="AlphaFoldDB" id="A0A7Y9Z710"/>
<evidence type="ECO:0000256" key="3">
    <source>
        <dbReference type="ARBA" id="ARBA00023002"/>
    </source>
</evidence>
<gene>
    <name evidence="7" type="ORF">BKA03_000103</name>
</gene>
<comment type="pathway">
    <text evidence="1 4">Carotenoid biosynthesis.</text>
</comment>
<proteinExistence type="inferred from homology"/>
<name>A0A7Y9Z710_9MICO</name>
<dbReference type="InterPro" id="IPR002937">
    <property type="entry name" value="Amino_oxidase"/>
</dbReference>
<dbReference type="RefSeq" id="WP_179397636.1">
    <property type="nucleotide sequence ID" value="NZ_BBRC01000012.1"/>
</dbReference>
<dbReference type="GO" id="GO:0016491">
    <property type="term" value="F:oxidoreductase activity"/>
    <property type="evidence" value="ECO:0007669"/>
    <property type="project" value="UniProtKB-KW"/>
</dbReference>
<comment type="similarity">
    <text evidence="4">Belongs to the carotenoid/retinoid oxidoreductase family.</text>
</comment>
<evidence type="ECO:0000256" key="1">
    <source>
        <dbReference type="ARBA" id="ARBA00004829"/>
    </source>
</evidence>
<protein>
    <submittedName>
        <fullName evidence="7">Phytoene desaturase</fullName>
    </submittedName>
</protein>
<evidence type="ECO:0000313" key="8">
    <source>
        <dbReference type="Proteomes" id="UP000547973"/>
    </source>
</evidence>
<feature type="domain" description="Amine oxidase" evidence="6">
    <location>
        <begin position="19"/>
        <end position="510"/>
    </location>
</feature>
<dbReference type="InterPro" id="IPR036188">
    <property type="entry name" value="FAD/NAD-bd_sf"/>
</dbReference>
<organism evidence="7 8">
    <name type="scientific">Demequina lutea</name>
    <dbReference type="NCBI Taxonomy" id="431489"/>
    <lineage>
        <taxon>Bacteria</taxon>
        <taxon>Bacillati</taxon>
        <taxon>Actinomycetota</taxon>
        <taxon>Actinomycetes</taxon>
        <taxon>Micrococcales</taxon>
        <taxon>Demequinaceae</taxon>
        <taxon>Demequina</taxon>
    </lineage>
</organism>
<dbReference type="PRINTS" id="PR00419">
    <property type="entry name" value="ADXRDTASE"/>
</dbReference>
<dbReference type="SUPFAM" id="SSF51905">
    <property type="entry name" value="FAD/NAD(P)-binding domain"/>
    <property type="match status" value="1"/>
</dbReference>
<evidence type="ECO:0000313" key="7">
    <source>
        <dbReference type="EMBL" id="NYI39984.1"/>
    </source>
</evidence>
<sequence length="567" mass="61070">MTADAAPGPRIVVIGAGVGGLAAAALLARGGAAVTLLERHPLVGGRASLLETDGYRWDTGPSWYLMREAFDQFFALMGTSTAEQFDLIDLDPRYRVFFEGADAAGPGESLDVVADPEANYALFNRMSPGDGDAMRAYAAESRELYDLALDRFLYTTFERPDRVANASVIRRLPMLASLLTRSLGSKVASRVRDERLRKILGFHAVFLGSSPKRAPSLFSLMSHLDLTDGVRYPRGGMYEVIRALERVALAEGVAIRTSTNVARIVVGNDGLASGVELDSGEVLAADAVVSGADMHHTETELLDAPHQWQPERRWRRRSPGVSALLVFAGVRGELPELAHHTLFFSHDWDANFAKIVGGGELEPPFPASVYVSRVTPTDPASAPEGHENLYMLVPFPADAALGATPDSRATLEEYAWRYLDQVAAWASIPDLRERTTLYNVTAPHDFATELSTWRGSALGLEHTVRQSAMFRPGNASPVVPNLMYVGSSTVPGIGMPICLISAELVAKRLLGATGVSPLPTPAPHGFLARSVRRDVLGRIARGEGHGPGGVGPRPRGDGHRASREARA</sequence>
<dbReference type="GO" id="GO:0016117">
    <property type="term" value="P:carotenoid biosynthetic process"/>
    <property type="evidence" value="ECO:0007669"/>
    <property type="project" value="UniProtKB-KW"/>
</dbReference>
<evidence type="ECO:0000256" key="2">
    <source>
        <dbReference type="ARBA" id="ARBA00022746"/>
    </source>
</evidence>
<evidence type="ECO:0000256" key="4">
    <source>
        <dbReference type="RuleBase" id="RU362075"/>
    </source>
</evidence>
<accession>A0A7Y9Z710</accession>
<dbReference type="Proteomes" id="UP000547973">
    <property type="component" value="Unassembled WGS sequence"/>
</dbReference>
<evidence type="ECO:0000259" key="6">
    <source>
        <dbReference type="Pfam" id="PF01593"/>
    </source>
</evidence>
<dbReference type="PANTHER" id="PTHR43734:SF1">
    <property type="entry name" value="PHYTOENE DESATURASE"/>
    <property type="match status" value="1"/>
</dbReference>
<keyword evidence="2 4" id="KW-0125">Carotenoid biosynthesis</keyword>
<dbReference type="InterPro" id="IPR014105">
    <property type="entry name" value="Carotenoid/retinoid_OxRdtase"/>
</dbReference>